<dbReference type="AlphaFoldDB" id="A0AA88MR27"/>
<evidence type="ECO:0000256" key="2">
    <source>
        <dbReference type="SAM" id="SignalP"/>
    </source>
</evidence>
<gene>
    <name evidence="3" type="ORF">Q5P01_011956</name>
</gene>
<feature type="region of interest" description="Disordered" evidence="1">
    <location>
        <begin position="30"/>
        <end position="56"/>
    </location>
</feature>
<protein>
    <recommendedName>
        <fullName evidence="5">Secreted protein</fullName>
    </recommendedName>
</protein>
<feature type="chain" id="PRO_5041640895" description="Secreted protein" evidence="2">
    <location>
        <begin position="23"/>
        <end position="111"/>
    </location>
</feature>
<dbReference type="EMBL" id="JAUPFM010000009">
    <property type="protein sequence ID" value="KAK2841756.1"/>
    <property type="molecule type" value="Genomic_DNA"/>
</dbReference>
<organism evidence="3 4">
    <name type="scientific">Channa striata</name>
    <name type="common">Snakehead murrel</name>
    <name type="synonym">Ophicephalus striatus</name>
    <dbReference type="NCBI Taxonomy" id="64152"/>
    <lineage>
        <taxon>Eukaryota</taxon>
        <taxon>Metazoa</taxon>
        <taxon>Chordata</taxon>
        <taxon>Craniata</taxon>
        <taxon>Vertebrata</taxon>
        <taxon>Euteleostomi</taxon>
        <taxon>Actinopterygii</taxon>
        <taxon>Neopterygii</taxon>
        <taxon>Teleostei</taxon>
        <taxon>Neoteleostei</taxon>
        <taxon>Acanthomorphata</taxon>
        <taxon>Anabantaria</taxon>
        <taxon>Anabantiformes</taxon>
        <taxon>Channoidei</taxon>
        <taxon>Channidae</taxon>
        <taxon>Channa</taxon>
    </lineage>
</organism>
<evidence type="ECO:0008006" key="5">
    <source>
        <dbReference type="Google" id="ProtNLM"/>
    </source>
</evidence>
<evidence type="ECO:0000313" key="4">
    <source>
        <dbReference type="Proteomes" id="UP001187415"/>
    </source>
</evidence>
<feature type="signal peptide" evidence="2">
    <location>
        <begin position="1"/>
        <end position="22"/>
    </location>
</feature>
<sequence length="111" mass="12552">MKLRILLLRGACVLRIITVSDHTWMEECYKPTSGSHKETGTYRSERSAEQRARSSGSVPSFIEWILQGETLGRDNSLVYQPLLSKQVPARFPSPDGHSQGFKETTDAREEL</sequence>
<feature type="compositionally biased region" description="Basic and acidic residues" evidence="1">
    <location>
        <begin position="30"/>
        <end position="52"/>
    </location>
</feature>
<feature type="region of interest" description="Disordered" evidence="1">
    <location>
        <begin position="88"/>
        <end position="111"/>
    </location>
</feature>
<name>A0AA88MR27_CHASR</name>
<keyword evidence="2" id="KW-0732">Signal</keyword>
<evidence type="ECO:0000256" key="1">
    <source>
        <dbReference type="SAM" id="MobiDB-lite"/>
    </source>
</evidence>
<evidence type="ECO:0000313" key="3">
    <source>
        <dbReference type="EMBL" id="KAK2841756.1"/>
    </source>
</evidence>
<keyword evidence="4" id="KW-1185">Reference proteome</keyword>
<reference evidence="3" key="1">
    <citation type="submission" date="2023-07" db="EMBL/GenBank/DDBJ databases">
        <title>Chromosome-level Genome Assembly of Striped Snakehead (Channa striata).</title>
        <authorList>
            <person name="Liu H."/>
        </authorList>
    </citation>
    <scope>NUCLEOTIDE SEQUENCE</scope>
    <source>
        <strain evidence="3">Gz</strain>
        <tissue evidence="3">Muscle</tissue>
    </source>
</reference>
<proteinExistence type="predicted"/>
<comment type="caution">
    <text evidence="3">The sequence shown here is derived from an EMBL/GenBank/DDBJ whole genome shotgun (WGS) entry which is preliminary data.</text>
</comment>
<accession>A0AA88MR27</accession>
<dbReference type="Proteomes" id="UP001187415">
    <property type="component" value="Unassembled WGS sequence"/>
</dbReference>